<dbReference type="SUPFAM" id="SSF50494">
    <property type="entry name" value="Trypsin-like serine proteases"/>
    <property type="match status" value="1"/>
</dbReference>
<dbReference type="SUPFAM" id="SSF57440">
    <property type="entry name" value="Kringle-like"/>
    <property type="match status" value="1"/>
</dbReference>
<dbReference type="InterPro" id="IPR018056">
    <property type="entry name" value="Kringle_CS"/>
</dbReference>
<keyword evidence="7" id="KW-1185">Reference proteome</keyword>
<keyword evidence="2" id="KW-0677">Repeat</keyword>
<comment type="caution">
    <text evidence="4">Lacks conserved residue(s) required for the propagation of feature annotation.</text>
</comment>
<dbReference type="CDD" id="cd00108">
    <property type="entry name" value="KR"/>
    <property type="match status" value="1"/>
</dbReference>
<keyword evidence="1 4" id="KW-0420">Kringle</keyword>
<dbReference type="SMART" id="SM00130">
    <property type="entry name" value="KR"/>
    <property type="match status" value="1"/>
</dbReference>
<dbReference type="PANTHER" id="PTHR24261:SF7">
    <property type="entry name" value="KRINGLE DOMAIN-CONTAINING PROTEIN"/>
    <property type="match status" value="1"/>
</dbReference>
<name>A0ABM4EDA3_9AVES</name>
<dbReference type="PROSITE" id="PS50070">
    <property type="entry name" value="KRINGLE_2"/>
    <property type="match status" value="1"/>
</dbReference>
<evidence type="ECO:0000256" key="1">
    <source>
        <dbReference type="ARBA" id="ARBA00022572"/>
    </source>
</evidence>
<dbReference type="InterPro" id="IPR009003">
    <property type="entry name" value="Peptidase_S1_PA"/>
</dbReference>
<dbReference type="Gene3D" id="2.40.20.10">
    <property type="entry name" value="Plasminogen Kringle 4"/>
    <property type="match status" value="1"/>
</dbReference>
<gene>
    <name evidence="8" type="primary">LOC106486814</name>
</gene>
<dbReference type="InterPro" id="IPR038178">
    <property type="entry name" value="Kringle_sf"/>
</dbReference>
<accession>A0ABM4EDA3</accession>
<dbReference type="PROSITE" id="PS00021">
    <property type="entry name" value="KRINGLE_1"/>
    <property type="match status" value="1"/>
</dbReference>
<evidence type="ECO:0000256" key="2">
    <source>
        <dbReference type="ARBA" id="ARBA00022737"/>
    </source>
</evidence>
<sequence>MTVEYECIIGNGKDYRGAVMKTRSSRTCQEWSSQEPHHHSYLTPETHPRSGLDKNYCRNPDGDINGPWCYTTDPQKIWEYCETPKCAPFQQECGKPKRKPKQCQRIVGGCTSVPHSWTWEVSLMTSTNMHLCGDTLIDPQWILIAAQCLERSSTPSSYRVFLGLHMAKAVEPSVQIREVKGIFQGPYGADIALLKLSSPAMIVDQVIPVCLPEENLVVGSGTECFATGWGEIKASVF</sequence>
<dbReference type="CDD" id="cd00190">
    <property type="entry name" value="Tryp_SPc"/>
    <property type="match status" value="1"/>
</dbReference>
<dbReference type="InterPro" id="IPR043504">
    <property type="entry name" value="Peptidase_S1_PA_chymotrypsin"/>
</dbReference>
<feature type="domain" description="Peptidase S1" evidence="6">
    <location>
        <begin position="106"/>
        <end position="237"/>
    </location>
</feature>
<keyword evidence="3" id="KW-1015">Disulfide bond</keyword>
<evidence type="ECO:0000259" key="6">
    <source>
        <dbReference type="PROSITE" id="PS50240"/>
    </source>
</evidence>
<dbReference type="InterPro" id="IPR050759">
    <property type="entry name" value="Serine_protease_kringle"/>
</dbReference>
<protein>
    <submittedName>
        <fullName evidence="8">Plasminogen-like</fullName>
    </submittedName>
</protein>
<evidence type="ECO:0000256" key="3">
    <source>
        <dbReference type="ARBA" id="ARBA00023157"/>
    </source>
</evidence>
<dbReference type="PRINTS" id="PR00722">
    <property type="entry name" value="CHYMOTRYPSIN"/>
</dbReference>
<evidence type="ECO:0000259" key="5">
    <source>
        <dbReference type="PROSITE" id="PS50070"/>
    </source>
</evidence>
<proteinExistence type="predicted"/>
<dbReference type="Proteomes" id="UP001652627">
    <property type="component" value="Chromosome 3"/>
</dbReference>
<dbReference type="InterPro" id="IPR001254">
    <property type="entry name" value="Trypsin_dom"/>
</dbReference>
<reference evidence="8" key="1">
    <citation type="submission" date="2025-08" db="UniProtKB">
        <authorList>
            <consortium name="RefSeq"/>
        </authorList>
    </citation>
    <scope>IDENTIFICATION</scope>
    <source>
        <tissue evidence="8">Blood</tissue>
    </source>
</reference>
<dbReference type="RefSeq" id="XP_067150679.1">
    <property type="nucleotide sequence ID" value="XM_067294578.1"/>
</dbReference>
<evidence type="ECO:0000313" key="7">
    <source>
        <dbReference type="Proteomes" id="UP001652627"/>
    </source>
</evidence>
<evidence type="ECO:0000313" key="8">
    <source>
        <dbReference type="RefSeq" id="XP_067150679.1"/>
    </source>
</evidence>
<organism evidence="7 8">
    <name type="scientific">Apteryx mantelli</name>
    <name type="common">North Island brown kiwi</name>
    <dbReference type="NCBI Taxonomy" id="2696672"/>
    <lineage>
        <taxon>Eukaryota</taxon>
        <taxon>Metazoa</taxon>
        <taxon>Chordata</taxon>
        <taxon>Craniata</taxon>
        <taxon>Vertebrata</taxon>
        <taxon>Euteleostomi</taxon>
        <taxon>Archelosauria</taxon>
        <taxon>Archosauria</taxon>
        <taxon>Dinosauria</taxon>
        <taxon>Saurischia</taxon>
        <taxon>Theropoda</taxon>
        <taxon>Coelurosauria</taxon>
        <taxon>Aves</taxon>
        <taxon>Palaeognathae</taxon>
        <taxon>Apterygiformes</taxon>
        <taxon>Apterygidae</taxon>
        <taxon>Apteryx</taxon>
    </lineage>
</organism>
<dbReference type="SMART" id="SM00020">
    <property type="entry name" value="Tryp_SPc"/>
    <property type="match status" value="1"/>
</dbReference>
<dbReference type="PRINTS" id="PR00018">
    <property type="entry name" value="KRINGLE"/>
</dbReference>
<dbReference type="InterPro" id="IPR000001">
    <property type="entry name" value="Kringle"/>
</dbReference>
<dbReference type="Pfam" id="PF00051">
    <property type="entry name" value="Kringle"/>
    <property type="match status" value="1"/>
</dbReference>
<dbReference type="Pfam" id="PF00089">
    <property type="entry name" value="Trypsin"/>
    <property type="match status" value="1"/>
</dbReference>
<dbReference type="Gene3D" id="2.40.10.10">
    <property type="entry name" value="Trypsin-like serine proteases"/>
    <property type="match status" value="1"/>
</dbReference>
<dbReference type="InterPro" id="IPR013806">
    <property type="entry name" value="Kringle-like"/>
</dbReference>
<dbReference type="PROSITE" id="PS50240">
    <property type="entry name" value="TRYPSIN_DOM"/>
    <property type="match status" value="1"/>
</dbReference>
<feature type="domain" description="Kringle" evidence="5">
    <location>
        <begin position="6"/>
        <end position="86"/>
    </location>
</feature>
<evidence type="ECO:0000256" key="4">
    <source>
        <dbReference type="PROSITE-ProRule" id="PRU00121"/>
    </source>
</evidence>
<dbReference type="InterPro" id="IPR001314">
    <property type="entry name" value="Peptidase_S1A"/>
</dbReference>
<dbReference type="PANTHER" id="PTHR24261">
    <property type="entry name" value="PLASMINOGEN-RELATED"/>
    <property type="match status" value="1"/>
</dbReference>
<dbReference type="GeneID" id="106486814"/>